<dbReference type="RefSeq" id="WP_213519692.1">
    <property type="nucleotide sequence ID" value="NZ_BOSE01000012.1"/>
</dbReference>
<evidence type="ECO:0000313" key="4">
    <source>
        <dbReference type="Proteomes" id="UP000683139"/>
    </source>
</evidence>
<sequence length="246" mass="27163">MNNSIFSYRKVYGYVALILMVLLMSWEFQKVDAALHMESIPEESIRLRILANSDSPSDQYIKAIVRDAVVETMNSWVSEPISIEEAREMLASREAELQAVIAATLEQNGYNYGFTTTIGQVEFPTKMYGQLVYPAGMYEALLVTLGKGEGRNWWCVLFPPLCFADTVAGEATAGVDKVSAEAEEPAAEKQPTSSETETVQAADAEADKAGAKQQEAAVEEAADIEVKFFIVEIFEDIGAWFRSLMA</sequence>
<organism evidence="3 4">
    <name type="scientific">Paenibacillus montaniterrae</name>
    <dbReference type="NCBI Taxonomy" id="429341"/>
    <lineage>
        <taxon>Bacteria</taxon>
        <taxon>Bacillati</taxon>
        <taxon>Bacillota</taxon>
        <taxon>Bacilli</taxon>
        <taxon>Bacillales</taxon>
        <taxon>Paenibacillaceae</taxon>
        <taxon>Paenibacillus</taxon>
    </lineage>
</organism>
<protein>
    <submittedName>
        <fullName evidence="3">Stage II sporulation protein R</fullName>
    </submittedName>
</protein>
<gene>
    <name evidence="3" type="primary">spoIIR</name>
    <name evidence="3" type="ORF">J40TS1_46740</name>
</gene>
<dbReference type="Pfam" id="PF09551">
    <property type="entry name" value="Spore_II_R"/>
    <property type="match status" value="1"/>
</dbReference>
<feature type="transmembrane region" description="Helical" evidence="2">
    <location>
        <begin position="12"/>
        <end position="28"/>
    </location>
</feature>
<evidence type="ECO:0000256" key="1">
    <source>
        <dbReference type="SAM" id="MobiDB-lite"/>
    </source>
</evidence>
<evidence type="ECO:0000313" key="3">
    <source>
        <dbReference type="EMBL" id="GIP19032.1"/>
    </source>
</evidence>
<dbReference type="EMBL" id="BOSE01000012">
    <property type="protein sequence ID" value="GIP19032.1"/>
    <property type="molecule type" value="Genomic_DNA"/>
</dbReference>
<name>A0A919YTR9_9BACL</name>
<comment type="caution">
    <text evidence="3">The sequence shown here is derived from an EMBL/GenBank/DDBJ whole genome shotgun (WGS) entry which is preliminary data.</text>
</comment>
<dbReference type="AlphaFoldDB" id="A0A919YTR9"/>
<keyword evidence="2" id="KW-1133">Transmembrane helix</keyword>
<reference evidence="3" key="1">
    <citation type="submission" date="2021-03" db="EMBL/GenBank/DDBJ databases">
        <title>Antimicrobial resistance genes in bacteria isolated from Japanese honey, and their potential for conferring macrolide and lincosamide resistance in the American foulbrood pathogen Paenibacillus larvae.</title>
        <authorList>
            <person name="Okamoto M."/>
            <person name="Kumagai M."/>
            <person name="Kanamori H."/>
            <person name="Takamatsu D."/>
        </authorList>
    </citation>
    <scope>NUCLEOTIDE SEQUENCE</scope>
    <source>
        <strain evidence="3">J40TS1</strain>
    </source>
</reference>
<dbReference type="Proteomes" id="UP000683139">
    <property type="component" value="Unassembled WGS sequence"/>
</dbReference>
<keyword evidence="2" id="KW-0812">Transmembrane</keyword>
<proteinExistence type="predicted"/>
<evidence type="ECO:0000256" key="2">
    <source>
        <dbReference type="SAM" id="Phobius"/>
    </source>
</evidence>
<keyword evidence="4" id="KW-1185">Reference proteome</keyword>
<dbReference type="InterPro" id="IPR014202">
    <property type="entry name" value="Spore_II_R"/>
</dbReference>
<keyword evidence="2" id="KW-0472">Membrane</keyword>
<accession>A0A919YTR9</accession>
<feature type="region of interest" description="Disordered" evidence="1">
    <location>
        <begin position="177"/>
        <end position="214"/>
    </location>
</feature>
<feature type="compositionally biased region" description="Polar residues" evidence="1">
    <location>
        <begin position="190"/>
        <end position="199"/>
    </location>
</feature>
<dbReference type="NCBIfam" id="TIGR02837">
    <property type="entry name" value="spore_II_R"/>
    <property type="match status" value="1"/>
</dbReference>